<keyword evidence="5 6" id="KW-0804">Transcription</keyword>
<name>A0A6I0EXD8_9FIRM</name>
<dbReference type="HAMAP" id="MF_00693">
    <property type="entry name" value="Transcrip_reg_TACO1"/>
    <property type="match status" value="1"/>
</dbReference>
<dbReference type="Pfam" id="PF20772">
    <property type="entry name" value="TACO1_YebC_N"/>
    <property type="match status" value="1"/>
</dbReference>
<evidence type="ECO:0000259" key="8">
    <source>
        <dbReference type="Pfam" id="PF20772"/>
    </source>
</evidence>
<dbReference type="NCBIfam" id="NF001030">
    <property type="entry name" value="PRK00110.1"/>
    <property type="match status" value="1"/>
</dbReference>
<dbReference type="InterPro" id="IPR002876">
    <property type="entry name" value="Transcrip_reg_TACO1-like"/>
</dbReference>
<dbReference type="OrthoDB" id="9781053at2"/>
<dbReference type="GO" id="GO:0005829">
    <property type="term" value="C:cytosol"/>
    <property type="evidence" value="ECO:0007669"/>
    <property type="project" value="TreeGrafter"/>
</dbReference>
<feature type="domain" description="TACO1/YebC-like N-terminal" evidence="8">
    <location>
        <begin position="5"/>
        <end position="76"/>
    </location>
</feature>
<dbReference type="InterPro" id="IPR029072">
    <property type="entry name" value="YebC-like"/>
</dbReference>
<evidence type="ECO:0000256" key="3">
    <source>
        <dbReference type="ARBA" id="ARBA00023015"/>
    </source>
</evidence>
<dbReference type="Gene3D" id="3.30.70.980">
    <property type="match status" value="2"/>
</dbReference>
<dbReference type="Pfam" id="PF01709">
    <property type="entry name" value="Transcrip_reg"/>
    <property type="match status" value="1"/>
</dbReference>
<feature type="domain" description="TACO1/YebC-like second and third" evidence="7">
    <location>
        <begin position="82"/>
        <end position="244"/>
    </location>
</feature>
<evidence type="ECO:0000256" key="4">
    <source>
        <dbReference type="ARBA" id="ARBA00023125"/>
    </source>
</evidence>
<accession>A0A6I0EXD8</accession>
<evidence type="ECO:0000256" key="2">
    <source>
        <dbReference type="ARBA" id="ARBA00022490"/>
    </source>
</evidence>
<comment type="similarity">
    <text evidence="1 6">Belongs to the TACO1 family.</text>
</comment>
<dbReference type="GO" id="GO:0003677">
    <property type="term" value="F:DNA binding"/>
    <property type="evidence" value="ECO:0007669"/>
    <property type="project" value="UniProtKB-UniRule"/>
</dbReference>
<dbReference type="PANTHER" id="PTHR12532:SF6">
    <property type="entry name" value="TRANSCRIPTIONAL REGULATORY PROTEIN YEBC-RELATED"/>
    <property type="match status" value="1"/>
</dbReference>
<evidence type="ECO:0000313" key="9">
    <source>
        <dbReference type="EMBL" id="KAB2951247.1"/>
    </source>
</evidence>
<dbReference type="RefSeq" id="WP_151621586.1">
    <property type="nucleotide sequence ID" value="NZ_WBXO01000013.1"/>
</dbReference>
<dbReference type="SUPFAM" id="SSF75625">
    <property type="entry name" value="YebC-like"/>
    <property type="match status" value="1"/>
</dbReference>
<dbReference type="Gene3D" id="1.10.10.200">
    <property type="match status" value="1"/>
</dbReference>
<dbReference type="InterPro" id="IPR048300">
    <property type="entry name" value="TACO1_YebC-like_2nd/3rd_dom"/>
</dbReference>
<keyword evidence="2 6" id="KW-0963">Cytoplasm</keyword>
<dbReference type="EMBL" id="WBXO01000013">
    <property type="protein sequence ID" value="KAB2951247.1"/>
    <property type="molecule type" value="Genomic_DNA"/>
</dbReference>
<evidence type="ECO:0000256" key="5">
    <source>
        <dbReference type="ARBA" id="ARBA00023163"/>
    </source>
</evidence>
<keyword evidence="4 6" id="KW-0238">DNA-binding</keyword>
<proteinExistence type="inferred from homology"/>
<reference evidence="9 10" key="1">
    <citation type="submission" date="2019-10" db="EMBL/GenBank/DDBJ databases">
        <title>Whole-genome sequence of the extremophile Heliorestis acidaminivorans DSM 24790.</title>
        <authorList>
            <person name="Kyndt J.A."/>
            <person name="Meyer T.E."/>
        </authorList>
    </citation>
    <scope>NUCLEOTIDE SEQUENCE [LARGE SCALE GENOMIC DNA]</scope>
    <source>
        <strain evidence="9 10">DSM 24790</strain>
    </source>
</reference>
<dbReference type="Proteomes" id="UP000468766">
    <property type="component" value="Unassembled WGS sequence"/>
</dbReference>
<keyword evidence="10" id="KW-1185">Reference proteome</keyword>
<protein>
    <recommendedName>
        <fullName evidence="6">Probable transcriptional regulatory protein F9B85_12825</fullName>
    </recommendedName>
</protein>
<evidence type="ECO:0000256" key="1">
    <source>
        <dbReference type="ARBA" id="ARBA00008724"/>
    </source>
</evidence>
<evidence type="ECO:0000256" key="6">
    <source>
        <dbReference type="HAMAP-Rule" id="MF_00693"/>
    </source>
</evidence>
<dbReference type="PANTHER" id="PTHR12532">
    <property type="entry name" value="TRANSLATIONAL ACTIVATOR OF CYTOCHROME C OXIDASE 1"/>
    <property type="match status" value="1"/>
</dbReference>
<comment type="caution">
    <text evidence="9">The sequence shown here is derived from an EMBL/GenBank/DDBJ whole genome shotgun (WGS) entry which is preliminary data.</text>
</comment>
<dbReference type="GO" id="GO:0006355">
    <property type="term" value="P:regulation of DNA-templated transcription"/>
    <property type="evidence" value="ECO:0007669"/>
    <property type="project" value="UniProtKB-UniRule"/>
</dbReference>
<organism evidence="9 10">
    <name type="scientific">Heliorestis acidaminivorans</name>
    <dbReference type="NCBI Taxonomy" id="553427"/>
    <lineage>
        <taxon>Bacteria</taxon>
        <taxon>Bacillati</taxon>
        <taxon>Bacillota</taxon>
        <taxon>Clostridia</taxon>
        <taxon>Eubacteriales</taxon>
        <taxon>Heliobacteriaceae</taxon>
        <taxon>Heliorestis</taxon>
    </lineage>
</organism>
<dbReference type="InterPro" id="IPR026564">
    <property type="entry name" value="Transcrip_reg_TACO1-like_dom3"/>
</dbReference>
<evidence type="ECO:0000259" key="7">
    <source>
        <dbReference type="Pfam" id="PF01709"/>
    </source>
</evidence>
<dbReference type="InterPro" id="IPR049083">
    <property type="entry name" value="TACO1_YebC_N"/>
</dbReference>
<comment type="subcellular location">
    <subcellularLocation>
        <location evidence="6">Cytoplasm</location>
    </subcellularLocation>
</comment>
<dbReference type="FunFam" id="1.10.10.200:FF:000002">
    <property type="entry name" value="Probable transcriptional regulatory protein CLM62_37755"/>
    <property type="match status" value="1"/>
</dbReference>
<evidence type="ECO:0000313" key="10">
    <source>
        <dbReference type="Proteomes" id="UP000468766"/>
    </source>
</evidence>
<dbReference type="AlphaFoldDB" id="A0A6I0EXD8"/>
<dbReference type="NCBIfam" id="TIGR01033">
    <property type="entry name" value="YebC/PmpR family DNA-binding transcriptional regulator"/>
    <property type="match status" value="1"/>
</dbReference>
<dbReference type="NCBIfam" id="NF009044">
    <property type="entry name" value="PRK12378.1"/>
    <property type="match status" value="1"/>
</dbReference>
<sequence length="255" mass="28375">MAGHSKWANIKHKKAKVDAQRGKIFTKLSREIIVAARQGGADPNGNFRLKIAIQKAKEANLPNDNIQRAIQRATGGGDSVNYEELSYEGYGPGGVAVLIEAMTDNRNRTASEIRHLFTKYGGNLGESGCVAWMFDRKGLIRLEGDPEKGDQPFDEEEVMLQALEAGALDLQVSPYEVEIYTTAEQLEEVKEAIAAQGYQVATAEITMLPQNTVEITEKEQAQKLLRFMEMLDEQDDVQNSYANFDLSESLMKELE</sequence>
<dbReference type="InterPro" id="IPR017856">
    <property type="entry name" value="Integrase-like_N"/>
</dbReference>
<keyword evidence="3 6" id="KW-0805">Transcription regulation</keyword>
<gene>
    <name evidence="9" type="ORF">F9B85_12825</name>
</gene>